<organism evidence="1 2">
    <name type="scientific">Peronosclerospora sorghi</name>
    <dbReference type="NCBI Taxonomy" id="230839"/>
    <lineage>
        <taxon>Eukaryota</taxon>
        <taxon>Sar</taxon>
        <taxon>Stramenopiles</taxon>
        <taxon>Oomycota</taxon>
        <taxon>Peronosporomycetes</taxon>
        <taxon>Peronosporales</taxon>
        <taxon>Peronosporaceae</taxon>
        <taxon>Peronosclerospora</taxon>
    </lineage>
</organism>
<gene>
    <name evidence="1" type="ORF">PsorP6_015777</name>
</gene>
<accession>A0ACC0WQI3</accession>
<dbReference type="Proteomes" id="UP001163321">
    <property type="component" value="Chromosome 10"/>
</dbReference>
<name>A0ACC0WQI3_9STRA</name>
<evidence type="ECO:0000313" key="1">
    <source>
        <dbReference type="EMBL" id="KAI9920314.1"/>
    </source>
</evidence>
<reference evidence="1 2" key="1">
    <citation type="journal article" date="2022" name="bioRxiv">
        <title>The genome of the oomycete Peronosclerospora sorghi, a cosmopolitan pathogen of maize and sorghum, is inflated with dispersed pseudogenes.</title>
        <authorList>
            <person name="Fletcher K."/>
            <person name="Martin F."/>
            <person name="Isakeit T."/>
            <person name="Cavanaugh K."/>
            <person name="Magill C."/>
            <person name="Michelmore R."/>
        </authorList>
    </citation>
    <scope>NUCLEOTIDE SEQUENCE [LARGE SCALE GENOMIC DNA]</scope>
    <source>
        <strain evidence="1">P6</strain>
    </source>
</reference>
<proteinExistence type="predicted"/>
<protein>
    <submittedName>
        <fullName evidence="1">Uncharacterized protein</fullName>
    </submittedName>
</protein>
<dbReference type="EMBL" id="CM047589">
    <property type="protein sequence ID" value="KAI9920314.1"/>
    <property type="molecule type" value="Genomic_DNA"/>
</dbReference>
<keyword evidence="2" id="KW-1185">Reference proteome</keyword>
<evidence type="ECO:0000313" key="2">
    <source>
        <dbReference type="Proteomes" id="UP001163321"/>
    </source>
</evidence>
<sequence length="59" mass="6598">MPLAIKLGGDQKRLIPAKTEEYGFEDVLLRLLDPGLSPEHKRVGDALLNAQIMKFYDDG</sequence>
<comment type="caution">
    <text evidence="1">The sequence shown here is derived from an EMBL/GenBank/DDBJ whole genome shotgun (WGS) entry which is preliminary data.</text>
</comment>